<keyword evidence="7 10" id="KW-0274">FAD</keyword>
<comment type="catalytic activity">
    <reaction evidence="10">
        <text>uridine(54) in tRNA + (6R)-5,10-methylene-5,6,7,8-tetrahydrofolate + NADPH + H(+) = 5-methyluridine(54) in tRNA + (6S)-5,6,7,8-tetrahydrofolate + NADP(+)</text>
        <dbReference type="Rhea" id="RHEA:62372"/>
        <dbReference type="Rhea" id="RHEA-COMP:10167"/>
        <dbReference type="Rhea" id="RHEA-COMP:10193"/>
        <dbReference type="ChEBI" id="CHEBI:15378"/>
        <dbReference type="ChEBI" id="CHEBI:15636"/>
        <dbReference type="ChEBI" id="CHEBI:57453"/>
        <dbReference type="ChEBI" id="CHEBI:57783"/>
        <dbReference type="ChEBI" id="CHEBI:58349"/>
        <dbReference type="ChEBI" id="CHEBI:65315"/>
        <dbReference type="ChEBI" id="CHEBI:74447"/>
        <dbReference type="EC" id="2.1.1.74"/>
    </reaction>
</comment>
<dbReference type="FunFam" id="3.50.50.60:FF:000035">
    <property type="entry name" value="Methylenetetrahydrofolate--tRNA-(uracil-5-)-methyltransferase TrmFO"/>
    <property type="match status" value="1"/>
</dbReference>
<dbReference type="GO" id="GO:0030488">
    <property type="term" value="P:tRNA methylation"/>
    <property type="evidence" value="ECO:0007669"/>
    <property type="project" value="TreeGrafter"/>
</dbReference>
<dbReference type="Proteomes" id="UP000184404">
    <property type="component" value="Unassembled WGS sequence"/>
</dbReference>
<evidence type="ECO:0000256" key="9">
    <source>
        <dbReference type="ARBA" id="ARBA00023027"/>
    </source>
</evidence>
<evidence type="ECO:0000256" key="4">
    <source>
        <dbReference type="ARBA" id="ARBA00022630"/>
    </source>
</evidence>
<accession>A0A1M4TCB1</accession>
<proteinExistence type="inferred from homology"/>
<comment type="catalytic activity">
    <reaction evidence="10">
        <text>uridine(54) in tRNA + (6R)-5,10-methylene-5,6,7,8-tetrahydrofolate + NADH + H(+) = 5-methyluridine(54) in tRNA + (6S)-5,6,7,8-tetrahydrofolate + NAD(+)</text>
        <dbReference type="Rhea" id="RHEA:16873"/>
        <dbReference type="Rhea" id="RHEA-COMP:10167"/>
        <dbReference type="Rhea" id="RHEA-COMP:10193"/>
        <dbReference type="ChEBI" id="CHEBI:15378"/>
        <dbReference type="ChEBI" id="CHEBI:15636"/>
        <dbReference type="ChEBI" id="CHEBI:57453"/>
        <dbReference type="ChEBI" id="CHEBI:57540"/>
        <dbReference type="ChEBI" id="CHEBI:57945"/>
        <dbReference type="ChEBI" id="CHEBI:65315"/>
        <dbReference type="ChEBI" id="CHEBI:74447"/>
        <dbReference type="EC" id="2.1.1.74"/>
    </reaction>
</comment>
<comment type="subcellular location">
    <subcellularLocation>
        <location evidence="10">Cytoplasm</location>
    </subcellularLocation>
</comment>
<evidence type="ECO:0000256" key="6">
    <source>
        <dbReference type="ARBA" id="ARBA00022694"/>
    </source>
</evidence>
<dbReference type="NCBIfam" id="TIGR00137">
    <property type="entry name" value="gid_trmFO"/>
    <property type="match status" value="1"/>
</dbReference>
<evidence type="ECO:0000256" key="8">
    <source>
        <dbReference type="ARBA" id="ARBA00022857"/>
    </source>
</evidence>
<dbReference type="STRING" id="1123243.SAMN02745190_00430"/>
<dbReference type="InterPro" id="IPR004417">
    <property type="entry name" value="TrmFO"/>
</dbReference>
<dbReference type="EC" id="2.1.1.74" evidence="10"/>
<dbReference type="HAMAP" id="MF_01037">
    <property type="entry name" value="TrmFO"/>
    <property type="match status" value="1"/>
</dbReference>
<keyword evidence="4 10" id="KW-0285">Flavoprotein</keyword>
<name>A0A1M4TCB1_9FIRM</name>
<dbReference type="InterPro" id="IPR020595">
    <property type="entry name" value="MnmG-rel_CS"/>
</dbReference>
<dbReference type="Gene3D" id="3.50.50.60">
    <property type="entry name" value="FAD/NAD(P)-binding domain"/>
    <property type="match status" value="2"/>
</dbReference>
<dbReference type="PROSITE" id="PS01281">
    <property type="entry name" value="GIDA_2"/>
    <property type="match status" value="1"/>
</dbReference>
<dbReference type="RefSeq" id="WP_072934525.1">
    <property type="nucleotide sequence ID" value="NZ_FQUG01000002.1"/>
</dbReference>
<dbReference type="EMBL" id="FQUG01000002">
    <property type="protein sequence ID" value="SHE41897.1"/>
    <property type="molecule type" value="Genomic_DNA"/>
</dbReference>
<dbReference type="NCBIfam" id="NF003739">
    <property type="entry name" value="PRK05335.1"/>
    <property type="match status" value="1"/>
</dbReference>
<evidence type="ECO:0000256" key="7">
    <source>
        <dbReference type="ARBA" id="ARBA00022827"/>
    </source>
</evidence>
<gene>
    <name evidence="10" type="primary">trmFO</name>
    <name evidence="12" type="ORF">SAMN02745190_00430</name>
</gene>
<dbReference type="GO" id="GO:0050660">
    <property type="term" value="F:flavin adenine dinucleotide binding"/>
    <property type="evidence" value="ECO:0007669"/>
    <property type="project" value="UniProtKB-UniRule"/>
</dbReference>
<evidence type="ECO:0000313" key="13">
    <source>
        <dbReference type="Proteomes" id="UP000184404"/>
    </source>
</evidence>
<dbReference type="InterPro" id="IPR040131">
    <property type="entry name" value="MnmG_N"/>
</dbReference>
<dbReference type="PANTHER" id="PTHR11806">
    <property type="entry name" value="GLUCOSE INHIBITED DIVISION PROTEIN A"/>
    <property type="match status" value="1"/>
</dbReference>
<evidence type="ECO:0000256" key="2">
    <source>
        <dbReference type="ARBA" id="ARBA00022490"/>
    </source>
</evidence>
<dbReference type="AlphaFoldDB" id="A0A1M4TCB1"/>
<reference evidence="12 13" key="1">
    <citation type="submission" date="2016-11" db="EMBL/GenBank/DDBJ databases">
        <authorList>
            <person name="Jaros S."/>
            <person name="Januszkiewicz K."/>
            <person name="Wedrychowicz H."/>
        </authorList>
    </citation>
    <scope>NUCLEOTIDE SEQUENCE [LARGE SCALE GENOMIC DNA]</scope>
    <source>
        <strain evidence="12 13">DSM 10502</strain>
    </source>
</reference>
<keyword evidence="6 10" id="KW-0819">tRNA processing</keyword>
<dbReference type="FunFam" id="3.50.50.60:FF:000040">
    <property type="entry name" value="Methylenetetrahydrofolate--tRNA-(uracil-5-)-methyltransferase TrmFO"/>
    <property type="match status" value="1"/>
</dbReference>
<comment type="function">
    <text evidence="10">Catalyzes the folate-dependent formation of 5-methyl-uridine at position 54 (M-5-U54) in all tRNAs.</text>
</comment>
<keyword evidence="13" id="KW-1185">Reference proteome</keyword>
<dbReference type="PANTHER" id="PTHR11806:SF2">
    <property type="entry name" value="METHYLENETETRAHYDROFOLATE--TRNA-(URACIL-5-)-METHYLTRANSFERASE TRMFO"/>
    <property type="match status" value="1"/>
</dbReference>
<dbReference type="GO" id="GO:0005829">
    <property type="term" value="C:cytosol"/>
    <property type="evidence" value="ECO:0007669"/>
    <property type="project" value="TreeGrafter"/>
</dbReference>
<dbReference type="GO" id="GO:0002098">
    <property type="term" value="P:tRNA wobble uridine modification"/>
    <property type="evidence" value="ECO:0007669"/>
    <property type="project" value="TreeGrafter"/>
</dbReference>
<evidence type="ECO:0000313" key="12">
    <source>
        <dbReference type="EMBL" id="SHE41897.1"/>
    </source>
</evidence>
<keyword evidence="5 10" id="KW-0808">Transferase</keyword>
<evidence type="ECO:0000259" key="11">
    <source>
        <dbReference type="Pfam" id="PF01134"/>
    </source>
</evidence>
<keyword evidence="3 10" id="KW-0489">Methyltransferase</keyword>
<dbReference type="InterPro" id="IPR002218">
    <property type="entry name" value="MnmG-rel"/>
</dbReference>
<dbReference type="SUPFAM" id="SSF51905">
    <property type="entry name" value="FAD/NAD(P)-binding domain"/>
    <property type="match status" value="1"/>
</dbReference>
<keyword evidence="8 10" id="KW-0521">NADP</keyword>
<dbReference type="Pfam" id="PF01134">
    <property type="entry name" value="GIDA"/>
    <property type="match status" value="1"/>
</dbReference>
<protein>
    <recommendedName>
        <fullName evidence="10">Methylenetetrahydrofolate--tRNA-(uracil-5-)-methyltransferase TrmFO</fullName>
        <ecNumber evidence="10">2.1.1.74</ecNumber>
    </recommendedName>
    <alternativeName>
        <fullName evidence="10">Folate-dependent tRNA (uracil-5-)-methyltransferase</fullName>
    </alternativeName>
    <alternativeName>
        <fullName evidence="10">Folate-dependent tRNA(M-5-U54)-methyltransferase</fullName>
    </alternativeName>
</protein>
<evidence type="ECO:0000256" key="3">
    <source>
        <dbReference type="ARBA" id="ARBA00022603"/>
    </source>
</evidence>
<feature type="binding site" evidence="10">
    <location>
        <begin position="8"/>
        <end position="13"/>
    </location>
    <ligand>
        <name>FAD</name>
        <dbReference type="ChEBI" id="CHEBI:57692"/>
    </ligand>
</feature>
<keyword evidence="2 10" id="KW-0963">Cytoplasm</keyword>
<organism evidence="12 13">
    <name type="scientific">Schwartzia succinivorans DSM 10502</name>
    <dbReference type="NCBI Taxonomy" id="1123243"/>
    <lineage>
        <taxon>Bacteria</taxon>
        <taxon>Bacillati</taxon>
        <taxon>Bacillota</taxon>
        <taxon>Negativicutes</taxon>
        <taxon>Selenomonadales</taxon>
        <taxon>Selenomonadaceae</taxon>
        <taxon>Schwartzia</taxon>
    </lineage>
</organism>
<sequence>MKKIIIAGAGLAGSEAAWQAAERGVKVELYEMRPEHMTPAHKTGEFAELVCSNSLRGAGLENAVGVLKEEMRRLGSVVMEAADATKVPAGGALAVDRHGFSQRITEKVSNHPNVTVIHKELTEIPMEDDAVTIVATGPLTAGALAEDIKKRVGQGYFYFYDAAAPIVTLESVDMTRAWRASRYDKGEAAYINCPMTKEEYTAFWNALVTAEKAPTHDFEKEIFFEGCMPVEVMASRGEDTLLFGPLKPVGLDDPRTGKRPYAVVQLRQDNAEGTLYNIVGFQTHLKWPEQRRVFAMIPGLENAEFVRYGVMHRNTFINSPLALLPTMQLKDEPCLFFAGQMTGVEGYVESASSGLVAGINAARLVMGKEPVVFPEATAHGALCHYITTADAKKFQPMNVNFGLMPKPAERIRDKKLKKQKIAEAALAALDDFLPTVIG</sequence>
<dbReference type="GO" id="GO:0047151">
    <property type="term" value="F:tRNA (uracil(54)-C5)-methyltransferase activity, 5,10-methylenetetrahydrofolate-dependent"/>
    <property type="evidence" value="ECO:0007669"/>
    <property type="project" value="UniProtKB-UniRule"/>
</dbReference>
<comment type="cofactor">
    <cofactor evidence="1 10">
        <name>FAD</name>
        <dbReference type="ChEBI" id="CHEBI:57692"/>
    </cofactor>
</comment>
<dbReference type="InterPro" id="IPR036188">
    <property type="entry name" value="FAD/NAD-bd_sf"/>
</dbReference>
<feature type="domain" description="MnmG N-terminal" evidence="11">
    <location>
        <begin position="3"/>
        <end position="369"/>
    </location>
</feature>
<evidence type="ECO:0000256" key="5">
    <source>
        <dbReference type="ARBA" id="ARBA00022679"/>
    </source>
</evidence>
<dbReference type="OrthoDB" id="9803114at2"/>
<evidence type="ECO:0000256" key="10">
    <source>
        <dbReference type="HAMAP-Rule" id="MF_01037"/>
    </source>
</evidence>
<keyword evidence="9 10" id="KW-0520">NAD</keyword>
<comment type="similarity">
    <text evidence="10">Belongs to the MnmG family. TrmFO subfamily.</text>
</comment>
<evidence type="ECO:0000256" key="1">
    <source>
        <dbReference type="ARBA" id="ARBA00001974"/>
    </source>
</evidence>